<dbReference type="SUPFAM" id="SSF47781">
    <property type="entry name" value="RuvA domain 2-like"/>
    <property type="match status" value="1"/>
</dbReference>
<dbReference type="SMART" id="SM00278">
    <property type="entry name" value="HhH1"/>
    <property type="match status" value="2"/>
</dbReference>
<evidence type="ECO:0000259" key="3">
    <source>
        <dbReference type="SMART" id="SM00278"/>
    </source>
</evidence>
<dbReference type="InterPro" id="IPR051675">
    <property type="entry name" value="Endo/Exo/Phosphatase_dom_1"/>
</dbReference>
<dbReference type="PANTHER" id="PTHR21180:SF32">
    <property type="entry name" value="ENDONUCLEASE_EXONUCLEASE_PHOSPHATASE FAMILY DOMAIN-CONTAINING PROTEIN 1"/>
    <property type="match status" value="1"/>
</dbReference>
<keyword evidence="2" id="KW-0472">Membrane</keyword>
<dbReference type="OrthoDB" id="9790239at2"/>
<reference evidence="4 5" key="1">
    <citation type="submission" date="2017-08" db="EMBL/GenBank/DDBJ databases">
        <title>Draft genome sequences of 64 type strains of genus Staph aureus.</title>
        <authorList>
            <person name="Cole K."/>
            <person name="Golubchik T."/>
            <person name="Russell J."/>
            <person name="Foster D."/>
            <person name="Llewelyn M."/>
            <person name="Wilson D."/>
            <person name="Crook D."/>
            <person name="Paul J."/>
        </authorList>
    </citation>
    <scope>NUCLEOTIDE SEQUENCE [LARGE SCALE GENOMIC DNA]</scope>
    <source>
        <strain evidence="4 5">DSM 29875</strain>
    </source>
</reference>
<name>A0A2K4FFN2_9STAP</name>
<protein>
    <recommendedName>
        <fullName evidence="3">Helix-hairpin-helix DNA-binding motif class 1 domain-containing protein</fullName>
    </recommendedName>
</protein>
<dbReference type="Proteomes" id="UP000242712">
    <property type="component" value="Unassembled WGS sequence"/>
</dbReference>
<dbReference type="InterPro" id="IPR003583">
    <property type="entry name" value="Hlx-hairpin-Hlx_DNA-bd_motif"/>
</dbReference>
<feature type="region of interest" description="Disordered" evidence="1">
    <location>
        <begin position="145"/>
        <end position="179"/>
    </location>
</feature>
<feature type="domain" description="Helix-hairpin-helix DNA-binding motif class 1" evidence="3">
    <location>
        <begin position="189"/>
        <end position="208"/>
    </location>
</feature>
<dbReference type="AlphaFoldDB" id="A0A2K4FFN2"/>
<dbReference type="NCBIfam" id="TIGR00426">
    <property type="entry name" value="competence protein ComEA helix-hairpin-helix repeat region"/>
    <property type="match status" value="1"/>
</dbReference>
<keyword evidence="2" id="KW-0812">Transmembrane</keyword>
<keyword evidence="5" id="KW-1185">Reference proteome</keyword>
<dbReference type="GO" id="GO:0006281">
    <property type="term" value="P:DNA repair"/>
    <property type="evidence" value="ECO:0007669"/>
    <property type="project" value="InterPro"/>
</dbReference>
<evidence type="ECO:0000256" key="1">
    <source>
        <dbReference type="SAM" id="MobiDB-lite"/>
    </source>
</evidence>
<dbReference type="Pfam" id="PF12836">
    <property type="entry name" value="HHH_3"/>
    <property type="match status" value="1"/>
</dbReference>
<dbReference type="GO" id="GO:0015628">
    <property type="term" value="P:protein secretion by the type II secretion system"/>
    <property type="evidence" value="ECO:0007669"/>
    <property type="project" value="TreeGrafter"/>
</dbReference>
<dbReference type="EMBL" id="PPPX01000001">
    <property type="protein sequence ID" value="POA10103.1"/>
    <property type="molecule type" value="Genomic_DNA"/>
</dbReference>
<dbReference type="RefSeq" id="WP_103371374.1">
    <property type="nucleotide sequence ID" value="NZ_CBCRVO010000001.1"/>
</dbReference>
<sequence length="241" mass="25867">MSWDLTHLKALVMKYKIYVIISCVALCALAFYFMSHMGQSNDMKAEDATLQEQAFKTVDTQGKNNGGTSGTSSSTATNGSNTKVEEIYVDIKGAVKHPNIYRMMSTDRLKQLLDKAQPTSQADLTQINLAERLTDQKLIVIPKKGEQATGGNNGGATQGATASSSAPTGSASSNSSVEKQVNINTATESDLQSIPGIGPSKAKSIIEYRDNNGAFDSVEKIKEVNGIGEKTFDKLKDFLTV</sequence>
<dbReference type="InterPro" id="IPR004509">
    <property type="entry name" value="Competence_ComEA_HhH"/>
</dbReference>
<dbReference type="Gene3D" id="1.10.150.320">
    <property type="entry name" value="Photosystem II 12 kDa extrinsic protein"/>
    <property type="match status" value="1"/>
</dbReference>
<accession>A0A2K4FFN2</accession>
<feature type="transmembrane region" description="Helical" evidence="2">
    <location>
        <begin position="15"/>
        <end position="34"/>
    </location>
</feature>
<comment type="caution">
    <text evidence="4">The sequence shown here is derived from an EMBL/GenBank/DDBJ whole genome shotgun (WGS) entry which is preliminary data.</text>
</comment>
<dbReference type="GO" id="GO:0003677">
    <property type="term" value="F:DNA binding"/>
    <property type="evidence" value="ECO:0007669"/>
    <property type="project" value="InterPro"/>
</dbReference>
<dbReference type="GO" id="GO:0015627">
    <property type="term" value="C:type II protein secretion system complex"/>
    <property type="evidence" value="ECO:0007669"/>
    <property type="project" value="TreeGrafter"/>
</dbReference>
<evidence type="ECO:0000313" key="5">
    <source>
        <dbReference type="Proteomes" id="UP000242712"/>
    </source>
</evidence>
<dbReference type="InterPro" id="IPR010994">
    <property type="entry name" value="RuvA_2-like"/>
</dbReference>
<gene>
    <name evidence="4" type="ORF">CD039_04975</name>
</gene>
<evidence type="ECO:0000256" key="2">
    <source>
        <dbReference type="SAM" id="Phobius"/>
    </source>
</evidence>
<proteinExistence type="predicted"/>
<feature type="compositionally biased region" description="Low complexity" evidence="1">
    <location>
        <begin position="158"/>
        <end position="176"/>
    </location>
</feature>
<evidence type="ECO:0000313" key="4">
    <source>
        <dbReference type="EMBL" id="POA10103.1"/>
    </source>
</evidence>
<feature type="region of interest" description="Disordered" evidence="1">
    <location>
        <begin position="58"/>
        <end position="79"/>
    </location>
</feature>
<organism evidence="4 5">
    <name type="scientific">Staphylococcus argensis</name>
    <dbReference type="NCBI Taxonomy" id="1607738"/>
    <lineage>
        <taxon>Bacteria</taxon>
        <taxon>Bacillati</taxon>
        <taxon>Bacillota</taxon>
        <taxon>Bacilli</taxon>
        <taxon>Bacillales</taxon>
        <taxon>Staphylococcaceae</taxon>
        <taxon>Staphylococcus</taxon>
    </lineage>
</organism>
<feature type="compositionally biased region" description="Low complexity" evidence="1">
    <location>
        <begin position="70"/>
        <end position="79"/>
    </location>
</feature>
<dbReference type="GeneID" id="98297695"/>
<feature type="domain" description="Helix-hairpin-helix DNA-binding motif class 1" evidence="3">
    <location>
        <begin position="219"/>
        <end position="238"/>
    </location>
</feature>
<keyword evidence="2" id="KW-1133">Transmembrane helix</keyword>
<dbReference type="PANTHER" id="PTHR21180">
    <property type="entry name" value="ENDONUCLEASE/EXONUCLEASE/PHOSPHATASE FAMILY DOMAIN-CONTAINING PROTEIN 1"/>
    <property type="match status" value="1"/>
</dbReference>